<gene>
    <name evidence="15" type="ORF">E5676_scaffold862G00650</name>
    <name evidence="14" type="ORF">E6C27_scaffold279G00210</name>
</gene>
<evidence type="ECO:0000256" key="10">
    <source>
        <dbReference type="ARBA" id="ARBA00023268"/>
    </source>
</evidence>
<feature type="domain" description="Retroviral polymerase SH3-like" evidence="13">
    <location>
        <begin position="239"/>
        <end position="291"/>
    </location>
</feature>
<keyword evidence="8" id="KW-0239">DNA-directed DNA polymerase</keyword>
<evidence type="ECO:0000313" key="14">
    <source>
        <dbReference type="EMBL" id="KAA0038835.1"/>
    </source>
</evidence>
<keyword evidence="6" id="KW-0229">DNA integration</keyword>
<organism evidence="14 16">
    <name type="scientific">Cucumis melo var. makuwa</name>
    <name type="common">Oriental melon</name>
    <dbReference type="NCBI Taxonomy" id="1194695"/>
    <lineage>
        <taxon>Eukaryota</taxon>
        <taxon>Viridiplantae</taxon>
        <taxon>Streptophyta</taxon>
        <taxon>Embryophyta</taxon>
        <taxon>Tracheophyta</taxon>
        <taxon>Spermatophyta</taxon>
        <taxon>Magnoliopsida</taxon>
        <taxon>eudicotyledons</taxon>
        <taxon>Gunneridae</taxon>
        <taxon>Pentapetalae</taxon>
        <taxon>rosids</taxon>
        <taxon>fabids</taxon>
        <taxon>Cucurbitales</taxon>
        <taxon>Cucurbitaceae</taxon>
        <taxon>Benincaseae</taxon>
        <taxon>Cucumis</taxon>
    </lineage>
</organism>
<evidence type="ECO:0000256" key="6">
    <source>
        <dbReference type="ARBA" id="ARBA00022908"/>
    </source>
</evidence>
<dbReference type="Proteomes" id="UP000321393">
    <property type="component" value="Unassembled WGS sequence"/>
</dbReference>
<dbReference type="EMBL" id="SSTD01003772">
    <property type="protein sequence ID" value="TYK25762.1"/>
    <property type="molecule type" value="Genomic_DNA"/>
</dbReference>
<keyword evidence="5" id="KW-0460">Magnesium</keyword>
<dbReference type="GO" id="GO:0016787">
    <property type="term" value="F:hydrolase activity"/>
    <property type="evidence" value="ECO:0007669"/>
    <property type="project" value="UniProtKB-KW"/>
</dbReference>
<evidence type="ECO:0000256" key="4">
    <source>
        <dbReference type="ARBA" id="ARBA00022801"/>
    </source>
</evidence>
<evidence type="ECO:0000256" key="8">
    <source>
        <dbReference type="ARBA" id="ARBA00022932"/>
    </source>
</evidence>
<evidence type="ECO:0000313" key="17">
    <source>
        <dbReference type="Proteomes" id="UP000321947"/>
    </source>
</evidence>
<evidence type="ECO:0000256" key="11">
    <source>
        <dbReference type="SAM" id="MobiDB-lite"/>
    </source>
</evidence>
<dbReference type="GO" id="GO:0046872">
    <property type="term" value="F:metal ion binding"/>
    <property type="evidence" value="ECO:0007669"/>
    <property type="project" value="UniProtKB-KW"/>
</dbReference>
<reference evidence="16 17" key="1">
    <citation type="submission" date="2019-08" db="EMBL/GenBank/DDBJ databases">
        <title>Draft genome sequences of two oriental melons (Cucumis melo L. var makuwa).</title>
        <authorList>
            <person name="Kwon S.-Y."/>
        </authorList>
    </citation>
    <scope>NUCLEOTIDE SEQUENCE [LARGE SCALE GENOMIC DNA]</scope>
    <source>
        <strain evidence="17">cv. Chang Bougi</strain>
        <strain evidence="16">cv. SW 3</strain>
        <tissue evidence="14">Leaf</tissue>
    </source>
</reference>
<keyword evidence="8" id="KW-0808">Transferase</keyword>
<dbReference type="PANTHER" id="PTHR42648">
    <property type="entry name" value="TRANSPOSASE, PUTATIVE-RELATED"/>
    <property type="match status" value="1"/>
</dbReference>
<evidence type="ECO:0000256" key="1">
    <source>
        <dbReference type="ARBA" id="ARBA00022722"/>
    </source>
</evidence>
<keyword evidence="8" id="KW-0548">Nucleotidyltransferase</keyword>
<keyword evidence="4" id="KW-0378">Hydrolase</keyword>
<keyword evidence="10" id="KW-0511">Multifunctional enzyme</keyword>
<dbReference type="GO" id="GO:0004519">
    <property type="term" value="F:endonuclease activity"/>
    <property type="evidence" value="ECO:0007669"/>
    <property type="project" value="UniProtKB-KW"/>
</dbReference>
<dbReference type="EMBL" id="SSTE01018682">
    <property type="protein sequence ID" value="KAA0038835.1"/>
    <property type="molecule type" value="Genomic_DNA"/>
</dbReference>
<evidence type="ECO:0000256" key="3">
    <source>
        <dbReference type="ARBA" id="ARBA00022759"/>
    </source>
</evidence>
<feature type="region of interest" description="Disordered" evidence="11">
    <location>
        <begin position="71"/>
        <end position="91"/>
    </location>
</feature>
<name>A0A5A7TBS8_CUCMM</name>
<keyword evidence="9" id="KW-0233">DNA recombination</keyword>
<dbReference type="InterPro" id="IPR057670">
    <property type="entry name" value="SH3_retrovirus"/>
</dbReference>
<keyword evidence="1" id="KW-0540">Nuclease</keyword>
<dbReference type="OrthoDB" id="1408312at2759"/>
<feature type="compositionally biased region" description="Basic and acidic residues" evidence="11">
    <location>
        <begin position="71"/>
        <end position="82"/>
    </location>
</feature>
<dbReference type="PANTHER" id="PTHR42648:SF11">
    <property type="entry name" value="TRANSPOSON TY4-P GAG-POL POLYPROTEIN"/>
    <property type="match status" value="1"/>
</dbReference>
<dbReference type="STRING" id="1194695.A0A5A7TBS8"/>
<evidence type="ECO:0000256" key="7">
    <source>
        <dbReference type="ARBA" id="ARBA00022918"/>
    </source>
</evidence>
<dbReference type="InterPro" id="IPR039537">
    <property type="entry name" value="Retrotran_Ty1/copia-like"/>
</dbReference>
<evidence type="ECO:0000259" key="12">
    <source>
        <dbReference type="Pfam" id="PF07727"/>
    </source>
</evidence>
<accession>A0A5A7TBS8</accession>
<dbReference type="Pfam" id="PF07727">
    <property type="entry name" value="RVT_2"/>
    <property type="match status" value="1"/>
</dbReference>
<keyword evidence="7" id="KW-0695">RNA-directed DNA polymerase</keyword>
<feature type="domain" description="Reverse transcriptase Ty1/copia-type" evidence="12">
    <location>
        <begin position="406"/>
        <end position="492"/>
    </location>
</feature>
<evidence type="ECO:0000259" key="13">
    <source>
        <dbReference type="Pfam" id="PF25597"/>
    </source>
</evidence>
<evidence type="ECO:0000256" key="5">
    <source>
        <dbReference type="ARBA" id="ARBA00022842"/>
    </source>
</evidence>
<evidence type="ECO:0000313" key="16">
    <source>
        <dbReference type="Proteomes" id="UP000321393"/>
    </source>
</evidence>
<dbReference type="GO" id="GO:0006310">
    <property type="term" value="P:DNA recombination"/>
    <property type="evidence" value="ECO:0007669"/>
    <property type="project" value="UniProtKB-KW"/>
</dbReference>
<proteinExistence type="predicted"/>
<evidence type="ECO:0000256" key="2">
    <source>
        <dbReference type="ARBA" id="ARBA00022723"/>
    </source>
</evidence>
<dbReference type="GO" id="GO:0003964">
    <property type="term" value="F:RNA-directed DNA polymerase activity"/>
    <property type="evidence" value="ECO:0007669"/>
    <property type="project" value="UniProtKB-KW"/>
</dbReference>
<dbReference type="GO" id="GO:0003887">
    <property type="term" value="F:DNA-directed DNA polymerase activity"/>
    <property type="evidence" value="ECO:0007669"/>
    <property type="project" value="UniProtKB-KW"/>
</dbReference>
<dbReference type="Pfam" id="PF25597">
    <property type="entry name" value="SH3_retrovirus"/>
    <property type="match status" value="1"/>
</dbReference>
<evidence type="ECO:0000313" key="15">
    <source>
        <dbReference type="EMBL" id="TYK25762.1"/>
    </source>
</evidence>
<evidence type="ECO:0000256" key="9">
    <source>
        <dbReference type="ARBA" id="ARBA00023172"/>
    </source>
</evidence>
<protein>
    <submittedName>
        <fullName evidence="14">Gag-pol polyprotein</fullName>
    </submittedName>
</protein>
<comment type="caution">
    <text evidence="14">The sequence shown here is derived from an EMBL/GenBank/DDBJ whole genome shotgun (WGS) entry which is preliminary data.</text>
</comment>
<dbReference type="GO" id="GO:0015074">
    <property type="term" value="P:DNA integration"/>
    <property type="evidence" value="ECO:0007669"/>
    <property type="project" value="UniProtKB-KW"/>
</dbReference>
<dbReference type="InterPro" id="IPR013103">
    <property type="entry name" value="RVT_2"/>
</dbReference>
<dbReference type="AlphaFoldDB" id="A0A5A7TBS8"/>
<keyword evidence="2" id="KW-0479">Metal-binding</keyword>
<sequence length="526" mass="59293">MLKQTRVRTLVLTPPRCTQLPALVPAITNIRNMIELTEKDPSQDLTRVIKVHDVISLKDIVIFRQMSNLTDEEKEKSEDKSRTSFRNKTKAVWRQKQRSKSCNVALTSVYDMKNSDREKDESTSLVDWKVHHVQSTGTSTFGPHGSHASGKPRILALSEFRVITVVNSKTIVSNLVGNARAMMHAKSIPLYFWAEALNTTRPIHNQISLWPGHSKTNYDIWKGWKPNVKYFHIFESQCRILGDKENHRKWDSKSDLGIFLDYSTNSWAYCVFSKQTKVIMESINIIVHDLVKVKDDDDDVLPKCNNSCMETSEASSSDTSTEISPVESFALTSSAIPSGVSSVIDSSFSPPPVPLISSKYTTLAPSSHVSKNHPISLPTSVKEALTDEKWILAIQEELLQFKRNVAWKLVPRPMNANIIGTKWIFKNKTDEHDVITRNKAHLVAQGYTQIEGVDFGETFAPVARLEAVQTYSMPNTYGCLLHVLEGVVWAFLTYYLSHSIPPATLCYQKEACHLDIQGVPLCEITS</sequence>
<keyword evidence="3" id="KW-0255">Endonuclease</keyword>
<dbReference type="Proteomes" id="UP000321947">
    <property type="component" value="Unassembled WGS sequence"/>
</dbReference>